<protein>
    <recommendedName>
        <fullName evidence="8">Ion transport domain-containing protein</fullName>
    </recommendedName>
</protein>
<dbReference type="PROSITE" id="PS50088">
    <property type="entry name" value="ANK_REPEAT"/>
    <property type="match status" value="1"/>
</dbReference>
<dbReference type="InterPro" id="IPR002110">
    <property type="entry name" value="Ankyrin_rpt"/>
</dbReference>
<dbReference type="SMART" id="SM00248">
    <property type="entry name" value="ANK"/>
    <property type="match status" value="17"/>
</dbReference>
<name>A0A267GWW6_9PLAT</name>
<dbReference type="SUPFAM" id="SSF48403">
    <property type="entry name" value="Ankyrin repeat"/>
    <property type="match status" value="3"/>
</dbReference>
<sequence length="1694" mass="190438">MNSDVHEDSTRSRNQYDWDEILRLLKENNFQSANEKLDQIPDDTLSELLASDNRTTLTAAHNAAMSEAGAQTLLLFVRKVGPICLNRAAGEDRTTPLQLACQIMSGDTIDKLVSSLRRDAKLIESAFQTADAHQHTALHYAAQNLKHEDCFFSLVRSLGSSGPHLHRGNREGMTPVMIAFDQQSKEALNKLISRTPLEDTCFTDADRNGNTAVHYAALRHPSCLLTLVGQLGPDCLAAKNACNVTPLQLTMTSISPDAVKAILQLIELADPKSCILVPNQFGDTVVHFAARDRGQAEALDKLVKKLGLECLSMPNQQMRSPLHYACAAQKAATVAALAKVKGAKKLYLNLSDQNGHKPLHYAARKEERSARATNQPPDVTLARLIDIFGPKCVRVKDDEGNTPLHIACGNLSPAAIEELTKRLDSTPDWRDWFTEGDENGTSAVHYAACSSSHPGSLLKLVDILGPDCLSKENDEGKTPLHLACANQNFETVRDLLDNDDKVKLSLPKSLSNNPKEQIIQQKIRKTDHNGNNAAHYAALNRKHANFLNKLVHTFELSCLCDRNKDGKTPLHIAFCTHTADIVAPLVEIAMNLTMPITDEQKEVKLEAESDAVHQCRECSTHTGNCLTCPDNDGNSVIHYAAGSSSFADILLNLCEHLGSEILLNANSSGITPLHLAVKYSICEPEQVSRLRTILKDDFEKQLELEDKSSRSVLFYACLGHNYNLLSSINPKHKALRGTDENGNTLLHALFLAKWYMLGEAQVPRFLDAMSLLLQAGVDPQEENDCKQNCLHATELYGSSLKAVLTAAASTGRDNIKKHMKSMLLSSEGVHAVHVFFGRYRVSNFLEQLSELAGVSAQSLITLTVRKGHAKGATCLHFACEFGNQENIEYLLLHRQKLSSKTQSGQSCVDYAFDKDKLDRLLSVARMTAERQHSSNRGAKKWTERIVQTILPLIDPPKLALKLPDQNRAGKLIKSISDQSVRSSTERGRAVGLVLDSALNANRRDDSQRTDLLIFHRAVELDSPEILRSMLRLDLLTKKSVEDYATFLHMRKLAIKDKETELYFETRFPQMQEFLKHWMHGGHTSVLEVAAFFEKIAILPDLIITRQLDLIPSCLIVLLHLKPKISSKRGKHEQLKELQRKVLSIVVNAFDLLFINANKEEQKLLFNYIGGRFSVKDDKSEILGPKFPCRIAKSAVLEKHGYSRKMQVEELSIIELVERLDLGDIYSTDCISMFAKQEWNTQQDGTLHLAATPQKKLKIHTVSFAAFLLYYAWFVTDFNRTFANIVPDLLMLGFALSFTAQEVTDIYRRRRCREFYLRPNWVVRLPVYFKDVLNIFDILALVFMWTGMIWKLCIHEVGWQHATVHSCQMVLCSGFLLWGFRSISVLSYFEKIGPVTAMLKNLLLMDLLPFLTILFVIFYTFGVFYFNLLFPVSKTSPGERNAQNYTQKVFQQIFLLPASMLFGYFELLAFEPSNGPNQEIGKVAEPTGLSWFNGLLLFLFMLIVNIVMLNLLIALFNLTVSRMSGQALGIWRQTRFQMLREYQAISTLPPPLSFINYLVRGCVRARQRAKAKMRTGQEPPQPWYRNVSAYPAEYVDFLKFQAVQFRHHRPGKLQQEVGKNRGEIDALKAHTENALNTVYRGLDETVLDLDDRLERLESVASRQRQRLRQLNKKMDQLLEAAAGPAAPEAVKAEGI</sequence>
<feature type="transmembrane region" description="Helical" evidence="7">
    <location>
        <begin position="1452"/>
        <end position="1469"/>
    </location>
</feature>
<dbReference type="PROSITE" id="PS50297">
    <property type="entry name" value="ANK_REP_REGION"/>
    <property type="match status" value="1"/>
</dbReference>
<dbReference type="OrthoDB" id="10057496at2759"/>
<gene>
    <name evidence="9" type="ORF">BOX15_Mlig018559g1</name>
</gene>
<proteinExistence type="predicted"/>
<dbReference type="InterPro" id="IPR005821">
    <property type="entry name" value="Ion_trans_dom"/>
</dbReference>
<dbReference type="GO" id="GO:0016020">
    <property type="term" value="C:membrane"/>
    <property type="evidence" value="ECO:0007669"/>
    <property type="project" value="UniProtKB-SubCell"/>
</dbReference>
<evidence type="ECO:0000256" key="4">
    <source>
        <dbReference type="ARBA" id="ARBA00023136"/>
    </source>
</evidence>
<dbReference type="InterPro" id="IPR036770">
    <property type="entry name" value="Ankyrin_rpt-contain_sf"/>
</dbReference>
<evidence type="ECO:0000256" key="2">
    <source>
        <dbReference type="ARBA" id="ARBA00022692"/>
    </source>
</evidence>
<dbReference type="PANTHER" id="PTHR24121:SF21">
    <property type="entry name" value="ANKYRIN REPEAT FAMILY PROTEIN"/>
    <property type="match status" value="1"/>
</dbReference>
<feature type="transmembrane region" description="Helical" evidence="7">
    <location>
        <begin position="1256"/>
        <end position="1274"/>
    </location>
</feature>
<feature type="repeat" description="ANK" evidence="5">
    <location>
        <begin position="475"/>
        <end position="498"/>
    </location>
</feature>
<comment type="caution">
    <text evidence="9">The sequence shown here is derived from an EMBL/GenBank/DDBJ whole genome shotgun (WGS) entry which is preliminary data.</text>
</comment>
<dbReference type="GO" id="GO:0005216">
    <property type="term" value="F:monoatomic ion channel activity"/>
    <property type="evidence" value="ECO:0007669"/>
    <property type="project" value="InterPro"/>
</dbReference>
<evidence type="ECO:0000256" key="5">
    <source>
        <dbReference type="PROSITE-ProRule" id="PRU00023"/>
    </source>
</evidence>
<feature type="transmembrane region" description="Helical" evidence="7">
    <location>
        <begin position="1408"/>
        <end position="1431"/>
    </location>
</feature>
<feature type="transmembrane region" description="Helical" evidence="7">
    <location>
        <begin position="1331"/>
        <end position="1353"/>
    </location>
</feature>
<feature type="coiled-coil region" evidence="6">
    <location>
        <begin position="1645"/>
        <end position="1679"/>
    </location>
</feature>
<keyword evidence="6" id="KW-0175">Coiled coil</keyword>
<feature type="transmembrane region" description="Helical" evidence="7">
    <location>
        <begin position="1489"/>
        <end position="1515"/>
    </location>
</feature>
<feature type="domain" description="Ion transport" evidence="8">
    <location>
        <begin position="1326"/>
        <end position="1523"/>
    </location>
</feature>
<accession>A0A267GWW6</accession>
<comment type="subcellular location">
    <subcellularLocation>
        <location evidence="1">Membrane</location>
        <topology evidence="1">Multi-pass membrane protein</topology>
    </subcellularLocation>
</comment>
<keyword evidence="4 7" id="KW-0472">Membrane</keyword>
<keyword evidence="2 7" id="KW-0812">Transmembrane</keyword>
<reference evidence="9 10" key="1">
    <citation type="submission" date="2017-06" db="EMBL/GenBank/DDBJ databases">
        <title>A platform for efficient transgenesis in Macrostomum lignano, a flatworm model organism for stem cell research.</title>
        <authorList>
            <person name="Berezikov E."/>
        </authorList>
    </citation>
    <scope>NUCLEOTIDE SEQUENCE [LARGE SCALE GENOMIC DNA]</scope>
    <source>
        <strain evidence="9">DV1</strain>
        <tissue evidence="9">Whole organism</tissue>
    </source>
</reference>
<evidence type="ECO:0000313" key="10">
    <source>
        <dbReference type="Proteomes" id="UP000215902"/>
    </source>
</evidence>
<keyword evidence="10" id="KW-1185">Reference proteome</keyword>
<dbReference type="Pfam" id="PF12796">
    <property type="entry name" value="Ank_2"/>
    <property type="match status" value="3"/>
</dbReference>
<dbReference type="Pfam" id="PF00520">
    <property type="entry name" value="Ion_trans"/>
    <property type="match status" value="1"/>
</dbReference>
<evidence type="ECO:0000256" key="7">
    <source>
        <dbReference type="SAM" id="Phobius"/>
    </source>
</evidence>
<evidence type="ECO:0000256" key="1">
    <source>
        <dbReference type="ARBA" id="ARBA00004141"/>
    </source>
</evidence>
<dbReference type="Gene3D" id="1.25.40.20">
    <property type="entry name" value="Ankyrin repeat-containing domain"/>
    <property type="match status" value="5"/>
</dbReference>
<dbReference type="EMBL" id="NIVC01000137">
    <property type="protein sequence ID" value="PAA89802.1"/>
    <property type="molecule type" value="Genomic_DNA"/>
</dbReference>
<evidence type="ECO:0000259" key="8">
    <source>
        <dbReference type="Pfam" id="PF00520"/>
    </source>
</evidence>
<organism evidence="9 10">
    <name type="scientific">Macrostomum lignano</name>
    <dbReference type="NCBI Taxonomy" id="282301"/>
    <lineage>
        <taxon>Eukaryota</taxon>
        <taxon>Metazoa</taxon>
        <taxon>Spiralia</taxon>
        <taxon>Lophotrochozoa</taxon>
        <taxon>Platyhelminthes</taxon>
        <taxon>Rhabditophora</taxon>
        <taxon>Macrostomorpha</taxon>
        <taxon>Macrostomida</taxon>
        <taxon>Macrostomidae</taxon>
        <taxon>Macrostomum</taxon>
    </lineage>
</organism>
<dbReference type="Pfam" id="PF00023">
    <property type="entry name" value="Ank"/>
    <property type="match status" value="1"/>
</dbReference>
<keyword evidence="5" id="KW-0040">ANK repeat</keyword>
<evidence type="ECO:0000313" key="9">
    <source>
        <dbReference type="EMBL" id="PAA89802.1"/>
    </source>
</evidence>
<evidence type="ECO:0000256" key="6">
    <source>
        <dbReference type="SAM" id="Coils"/>
    </source>
</evidence>
<dbReference type="PANTHER" id="PTHR24121">
    <property type="entry name" value="NO MECHANORECEPTOR POTENTIAL C, ISOFORM D-RELATED"/>
    <property type="match status" value="1"/>
</dbReference>
<evidence type="ECO:0000256" key="3">
    <source>
        <dbReference type="ARBA" id="ARBA00022989"/>
    </source>
</evidence>
<keyword evidence="3 7" id="KW-1133">Transmembrane helix</keyword>
<dbReference type="Proteomes" id="UP000215902">
    <property type="component" value="Unassembled WGS sequence"/>
</dbReference>